<protein>
    <submittedName>
        <fullName evidence="4">GTP-binding protein</fullName>
    </submittedName>
</protein>
<evidence type="ECO:0000313" key="4">
    <source>
        <dbReference type="EMBL" id="KAL0488955.1"/>
    </source>
</evidence>
<keyword evidence="2" id="KW-0342">GTP-binding</keyword>
<evidence type="ECO:0000259" key="3">
    <source>
        <dbReference type="PROSITE" id="PS51710"/>
    </source>
</evidence>
<dbReference type="Gene3D" id="3.40.50.300">
    <property type="entry name" value="P-loop containing nucleotide triphosphate hydrolases"/>
    <property type="match status" value="1"/>
</dbReference>
<evidence type="ECO:0000313" key="5">
    <source>
        <dbReference type="Proteomes" id="UP001431209"/>
    </source>
</evidence>
<dbReference type="CDD" id="cd01899">
    <property type="entry name" value="Ygr210"/>
    <property type="match status" value="1"/>
</dbReference>
<dbReference type="PROSITE" id="PS51710">
    <property type="entry name" value="G_OBG"/>
    <property type="match status" value="1"/>
</dbReference>
<name>A0AAW2ZJH8_9EUKA</name>
<reference evidence="4 5" key="1">
    <citation type="submission" date="2024-03" db="EMBL/GenBank/DDBJ databases">
        <title>The Acrasis kona genome and developmental transcriptomes reveal deep origins of eukaryotic multicellular pathways.</title>
        <authorList>
            <person name="Sheikh S."/>
            <person name="Fu C.-J."/>
            <person name="Brown M.W."/>
            <person name="Baldauf S.L."/>
        </authorList>
    </citation>
    <scope>NUCLEOTIDE SEQUENCE [LARGE SCALE GENOMIC DNA]</scope>
    <source>
        <strain evidence="4 5">ATCC MYA-3509</strain>
    </source>
</reference>
<dbReference type="PANTHER" id="PTHR23305">
    <property type="entry name" value="OBG GTPASE FAMILY"/>
    <property type="match status" value="1"/>
</dbReference>
<dbReference type="Pfam" id="PF01926">
    <property type="entry name" value="MMR_HSR1"/>
    <property type="match status" value="1"/>
</dbReference>
<keyword evidence="5" id="KW-1185">Reference proteome</keyword>
<dbReference type="Pfam" id="PF08438">
    <property type="entry name" value="YGR210-like_G4"/>
    <property type="match status" value="1"/>
</dbReference>
<gene>
    <name evidence="4" type="ORF">AKO1_013445</name>
</gene>
<accession>A0AAW2ZJH8</accession>
<proteinExistence type="predicted"/>
<dbReference type="FunFam" id="1.10.8.470:FF:000001">
    <property type="entry name" value="GTP-binding protein homolog"/>
    <property type="match status" value="1"/>
</dbReference>
<dbReference type="PRINTS" id="PR00326">
    <property type="entry name" value="GTP1OBG"/>
</dbReference>
<dbReference type="InterPro" id="IPR013646">
    <property type="entry name" value="YGR210-like_G4"/>
</dbReference>
<dbReference type="GO" id="GO:0016887">
    <property type="term" value="F:ATP hydrolysis activity"/>
    <property type="evidence" value="ECO:0007669"/>
    <property type="project" value="TreeGrafter"/>
</dbReference>
<evidence type="ECO:0000256" key="2">
    <source>
        <dbReference type="ARBA" id="ARBA00023134"/>
    </source>
</evidence>
<keyword evidence="1" id="KW-0547">Nucleotide-binding</keyword>
<evidence type="ECO:0000256" key="1">
    <source>
        <dbReference type="ARBA" id="ARBA00022741"/>
    </source>
</evidence>
<dbReference type="Proteomes" id="UP001431209">
    <property type="component" value="Unassembled WGS sequence"/>
</dbReference>
<dbReference type="EMBL" id="JAOPGA020001501">
    <property type="protein sequence ID" value="KAL0488955.1"/>
    <property type="molecule type" value="Genomic_DNA"/>
</dbReference>
<dbReference type="AlphaFoldDB" id="A0AAW2ZJH8"/>
<dbReference type="InterPro" id="IPR031167">
    <property type="entry name" value="G_OBG"/>
</dbReference>
<dbReference type="Gene3D" id="1.10.8.470">
    <property type="match status" value="1"/>
</dbReference>
<dbReference type="InterPro" id="IPR006073">
    <property type="entry name" value="GTP-bd"/>
</dbReference>
<dbReference type="GO" id="GO:0005737">
    <property type="term" value="C:cytoplasm"/>
    <property type="evidence" value="ECO:0007669"/>
    <property type="project" value="TreeGrafter"/>
</dbReference>
<sequence length="431" mass="48687">MSDSLLIGIVGKPSSGKSTFLNAVTDAKAKTGAYPFTTIKPNQGITFWRTDCACKKFDCTRNCSPKYGKCVDGIRFIPVKIMDVAGLIPGASKGAGLGNRFLDDLRKAHVFMHVIDASGTTNEKGEECAGYDPSNDIKWLEQEIHDWIFNNLWSKWTTITRSHTAKKRTVVETLSAQLGGYGCKRTFIQQLCDNLNLTETSRLSANNTSEFKTSIEAWDEELVHLFVSKFLQHRFPIIYVLNKIDLKSSPKNIEKIFGDYDPERIVLSSALSECFLKKMTKQGYIEYKEGSDDFIINEEKLSGDQKSEKYKQVLNDIRDFVLFRYNTTGVYDAVSRAVQLHDPLKVYPFKSHVQTSVASAKNNPDTKLFEECYLVKKGTTVREFSQSIYDDDVEGDQKSRFMFAESSDGRKMADGEVLTESNNVLRIVLTK</sequence>
<dbReference type="SUPFAM" id="SSF52540">
    <property type="entry name" value="P-loop containing nucleoside triphosphate hydrolases"/>
    <property type="match status" value="1"/>
</dbReference>
<feature type="domain" description="OBG-type G" evidence="3">
    <location>
        <begin position="5"/>
        <end position="288"/>
    </location>
</feature>
<organism evidence="4 5">
    <name type="scientific">Acrasis kona</name>
    <dbReference type="NCBI Taxonomy" id="1008807"/>
    <lineage>
        <taxon>Eukaryota</taxon>
        <taxon>Discoba</taxon>
        <taxon>Heterolobosea</taxon>
        <taxon>Tetramitia</taxon>
        <taxon>Eutetramitia</taxon>
        <taxon>Acrasidae</taxon>
        <taxon>Acrasis</taxon>
    </lineage>
</organism>
<dbReference type="InterPro" id="IPR027417">
    <property type="entry name" value="P-loop_NTPase"/>
</dbReference>
<dbReference type="PANTHER" id="PTHR23305:SF1">
    <property type="entry name" value="OBG-TYPE G DOMAIN-CONTAINING PROTEIN"/>
    <property type="match status" value="1"/>
</dbReference>
<dbReference type="GO" id="GO:0005525">
    <property type="term" value="F:GTP binding"/>
    <property type="evidence" value="ECO:0007669"/>
    <property type="project" value="UniProtKB-KW"/>
</dbReference>
<comment type="caution">
    <text evidence="4">The sequence shown here is derived from an EMBL/GenBank/DDBJ whole genome shotgun (WGS) entry which is preliminary data.</text>
</comment>